<dbReference type="STRING" id="3750.A0A498KHL5"/>
<evidence type="ECO:0000256" key="2">
    <source>
        <dbReference type="ARBA" id="ARBA00022840"/>
    </source>
</evidence>
<sequence length="78" mass="8797">MGVRLADIHLSQTLRKAGALCTGYDPLSRLGSSLSINGGKVRPLRYEDFQKAMTVIRPSLSKSKWEELERWNEEFGSN</sequence>
<dbReference type="Pfam" id="PF09336">
    <property type="entry name" value="Vps4_C"/>
    <property type="match status" value="1"/>
</dbReference>
<keyword evidence="2" id="KW-0067">ATP-binding</keyword>
<dbReference type="GO" id="GO:0005524">
    <property type="term" value="F:ATP binding"/>
    <property type="evidence" value="ECO:0007669"/>
    <property type="project" value="UniProtKB-KW"/>
</dbReference>
<evidence type="ECO:0000313" key="4">
    <source>
        <dbReference type="EMBL" id="RXI06917.1"/>
    </source>
</evidence>
<evidence type="ECO:0000256" key="1">
    <source>
        <dbReference type="ARBA" id="ARBA00022741"/>
    </source>
</evidence>
<name>A0A498KHL5_MALDO</name>
<dbReference type="Gene3D" id="1.10.8.60">
    <property type="match status" value="1"/>
</dbReference>
<dbReference type="Proteomes" id="UP000290289">
    <property type="component" value="Chromosome 2"/>
</dbReference>
<dbReference type="InterPro" id="IPR015415">
    <property type="entry name" value="Spast_Vps4_C"/>
</dbReference>
<gene>
    <name evidence="4" type="ORF">DVH24_026053</name>
</gene>
<protein>
    <recommendedName>
        <fullName evidence="3">Spastin/Vps4 C-terminal domain-containing protein</fullName>
    </recommendedName>
</protein>
<evidence type="ECO:0000313" key="5">
    <source>
        <dbReference type="Proteomes" id="UP000290289"/>
    </source>
</evidence>
<evidence type="ECO:0000259" key="3">
    <source>
        <dbReference type="Pfam" id="PF09336"/>
    </source>
</evidence>
<keyword evidence="1" id="KW-0547">Nucleotide-binding</keyword>
<proteinExistence type="predicted"/>
<keyword evidence="5" id="KW-1185">Reference proteome</keyword>
<dbReference type="AlphaFoldDB" id="A0A498KHL5"/>
<accession>A0A498KHL5</accession>
<organism evidence="4 5">
    <name type="scientific">Malus domestica</name>
    <name type="common">Apple</name>
    <name type="synonym">Pyrus malus</name>
    <dbReference type="NCBI Taxonomy" id="3750"/>
    <lineage>
        <taxon>Eukaryota</taxon>
        <taxon>Viridiplantae</taxon>
        <taxon>Streptophyta</taxon>
        <taxon>Embryophyta</taxon>
        <taxon>Tracheophyta</taxon>
        <taxon>Spermatophyta</taxon>
        <taxon>Magnoliopsida</taxon>
        <taxon>eudicotyledons</taxon>
        <taxon>Gunneridae</taxon>
        <taxon>Pentapetalae</taxon>
        <taxon>rosids</taxon>
        <taxon>fabids</taxon>
        <taxon>Rosales</taxon>
        <taxon>Rosaceae</taxon>
        <taxon>Amygdaloideae</taxon>
        <taxon>Maleae</taxon>
        <taxon>Malus</taxon>
    </lineage>
</organism>
<reference evidence="4 5" key="1">
    <citation type="submission" date="2018-10" db="EMBL/GenBank/DDBJ databases">
        <title>A high-quality apple genome assembly.</title>
        <authorList>
            <person name="Hu J."/>
        </authorList>
    </citation>
    <scope>NUCLEOTIDE SEQUENCE [LARGE SCALE GENOMIC DNA]</scope>
    <source>
        <strain evidence="5">cv. HFTH1</strain>
        <tissue evidence="4">Young leaf</tissue>
    </source>
</reference>
<dbReference type="EMBL" id="RDQH01000328">
    <property type="protein sequence ID" value="RXI06917.1"/>
    <property type="molecule type" value="Genomic_DNA"/>
</dbReference>
<comment type="caution">
    <text evidence="4">The sequence shown here is derived from an EMBL/GenBank/DDBJ whole genome shotgun (WGS) entry which is preliminary data.</text>
</comment>
<feature type="domain" description="Spastin/Vps4 C-terminal" evidence="3">
    <location>
        <begin position="42"/>
        <end position="76"/>
    </location>
</feature>